<evidence type="ECO:0000256" key="1">
    <source>
        <dbReference type="PROSITE-ProRule" id="PRU01211"/>
    </source>
</evidence>
<dbReference type="InterPro" id="IPR024079">
    <property type="entry name" value="MetalloPept_cat_dom_sf"/>
</dbReference>
<comment type="caution">
    <text evidence="1">Lacks conserved residue(s) required for the propagation of feature annotation.</text>
</comment>
<sequence>MAIYAACVWLGSGVTSSPVVLTSNGDDDLRSTVPVQTLPSGPTDPSEIGQPLTEEEFHSNISTYRASELDSSEKKIPDELLHQLWGGDIMTPSGDKNAVVDPNSLWPNAQIPYVISASYTPDQRRVIGYAMNEYHTKTCIRFVPRTNQQNYIYIRRDLNVGCWSYVGMNGNGVQDVSLPDYCVSYSYPGSVIHELMHATGFQHEHQRPDQQYYINVNYPNIRLDNRQFFNPFKPSEVNTLGLPYDISNSIPRLTLQVQFNDNFICGLAESVMHYPSSFMASNPSIPTMVARSGDLNLGNLKGFTKLDTQKINKLYNCRY</sequence>
<dbReference type="OrthoDB" id="291007at2759"/>
<dbReference type="InterPro" id="IPR006026">
    <property type="entry name" value="Peptidase_Metallo"/>
</dbReference>
<dbReference type="GO" id="GO:0004222">
    <property type="term" value="F:metalloendopeptidase activity"/>
    <property type="evidence" value="ECO:0000318"/>
    <property type="project" value="GO_Central"/>
</dbReference>
<name>E9FZ88_DAPPU</name>
<keyword evidence="1 2" id="KW-0479">Metal-binding</keyword>
<accession>E9FZ88</accession>
<comment type="cofactor">
    <cofactor evidence="1 2">
        <name>Zn(2+)</name>
        <dbReference type="ChEBI" id="CHEBI:29105"/>
    </cofactor>
    <text evidence="1 2">Binds 1 zinc ion per subunit.</text>
</comment>
<dbReference type="FunFam" id="3.40.390.10:FF:000066">
    <property type="entry name" value="Metalloendopeptidase"/>
    <property type="match status" value="1"/>
</dbReference>
<protein>
    <recommendedName>
        <fullName evidence="2">Metalloendopeptidase</fullName>
        <ecNumber evidence="2">3.4.24.-</ecNumber>
    </recommendedName>
</protein>
<dbReference type="GO" id="GO:0006508">
    <property type="term" value="P:proteolysis"/>
    <property type="evidence" value="ECO:0007669"/>
    <property type="project" value="UniProtKB-KW"/>
</dbReference>
<evidence type="ECO:0000259" key="3">
    <source>
        <dbReference type="PROSITE" id="PS51864"/>
    </source>
</evidence>
<dbReference type="PANTHER" id="PTHR10127">
    <property type="entry name" value="DISCOIDIN, CUB, EGF, LAMININ , AND ZINC METALLOPROTEASE DOMAIN CONTAINING"/>
    <property type="match status" value="1"/>
</dbReference>
<dbReference type="FunCoup" id="E9FZ88">
    <property type="interactions" value="2"/>
</dbReference>
<keyword evidence="5" id="KW-1185">Reference proteome</keyword>
<proteinExistence type="predicted"/>
<dbReference type="SMART" id="SM00235">
    <property type="entry name" value="ZnMc"/>
    <property type="match status" value="1"/>
</dbReference>
<reference evidence="4 5" key="1">
    <citation type="journal article" date="2011" name="Science">
        <title>The ecoresponsive genome of Daphnia pulex.</title>
        <authorList>
            <person name="Colbourne J.K."/>
            <person name="Pfrender M.E."/>
            <person name="Gilbert D."/>
            <person name="Thomas W.K."/>
            <person name="Tucker A."/>
            <person name="Oakley T.H."/>
            <person name="Tokishita S."/>
            <person name="Aerts A."/>
            <person name="Arnold G.J."/>
            <person name="Basu M.K."/>
            <person name="Bauer D.J."/>
            <person name="Caceres C.E."/>
            <person name="Carmel L."/>
            <person name="Casola C."/>
            <person name="Choi J.H."/>
            <person name="Detter J.C."/>
            <person name="Dong Q."/>
            <person name="Dusheyko S."/>
            <person name="Eads B.D."/>
            <person name="Frohlich T."/>
            <person name="Geiler-Samerotte K.A."/>
            <person name="Gerlach D."/>
            <person name="Hatcher P."/>
            <person name="Jogdeo S."/>
            <person name="Krijgsveld J."/>
            <person name="Kriventseva E.V."/>
            <person name="Kultz D."/>
            <person name="Laforsch C."/>
            <person name="Lindquist E."/>
            <person name="Lopez J."/>
            <person name="Manak J.R."/>
            <person name="Muller J."/>
            <person name="Pangilinan J."/>
            <person name="Patwardhan R.P."/>
            <person name="Pitluck S."/>
            <person name="Pritham E.J."/>
            <person name="Rechtsteiner A."/>
            <person name="Rho M."/>
            <person name="Rogozin I.B."/>
            <person name="Sakarya O."/>
            <person name="Salamov A."/>
            <person name="Schaack S."/>
            <person name="Shapiro H."/>
            <person name="Shiga Y."/>
            <person name="Skalitzky C."/>
            <person name="Smith Z."/>
            <person name="Souvorov A."/>
            <person name="Sung W."/>
            <person name="Tang Z."/>
            <person name="Tsuchiya D."/>
            <person name="Tu H."/>
            <person name="Vos H."/>
            <person name="Wang M."/>
            <person name="Wolf Y.I."/>
            <person name="Yamagata H."/>
            <person name="Yamada T."/>
            <person name="Ye Y."/>
            <person name="Shaw J.R."/>
            <person name="Andrews J."/>
            <person name="Crease T.J."/>
            <person name="Tang H."/>
            <person name="Lucas S.M."/>
            <person name="Robertson H.M."/>
            <person name="Bork P."/>
            <person name="Koonin E.V."/>
            <person name="Zdobnov E.M."/>
            <person name="Grigoriev I.V."/>
            <person name="Lynch M."/>
            <person name="Boore J.L."/>
        </authorList>
    </citation>
    <scope>NUCLEOTIDE SEQUENCE [LARGE SCALE GENOMIC DNA]</scope>
</reference>
<organism evidence="4 5">
    <name type="scientific">Daphnia pulex</name>
    <name type="common">Water flea</name>
    <dbReference type="NCBI Taxonomy" id="6669"/>
    <lineage>
        <taxon>Eukaryota</taxon>
        <taxon>Metazoa</taxon>
        <taxon>Ecdysozoa</taxon>
        <taxon>Arthropoda</taxon>
        <taxon>Crustacea</taxon>
        <taxon>Branchiopoda</taxon>
        <taxon>Diplostraca</taxon>
        <taxon>Cladocera</taxon>
        <taxon>Anomopoda</taxon>
        <taxon>Daphniidae</taxon>
        <taxon>Daphnia</taxon>
    </lineage>
</organism>
<dbReference type="CDD" id="cd04280">
    <property type="entry name" value="ZnMc_astacin_like"/>
    <property type="match status" value="1"/>
</dbReference>
<dbReference type="Pfam" id="PF01400">
    <property type="entry name" value="Astacin"/>
    <property type="match status" value="2"/>
</dbReference>
<feature type="binding site" evidence="1">
    <location>
        <position position="197"/>
    </location>
    <ligand>
        <name>Zn(2+)</name>
        <dbReference type="ChEBI" id="CHEBI:29105"/>
        <note>catalytic</note>
    </ligand>
</feature>
<keyword evidence="1 2" id="KW-0862">Zinc</keyword>
<dbReference type="GO" id="GO:0008270">
    <property type="term" value="F:zinc ion binding"/>
    <property type="evidence" value="ECO:0007669"/>
    <property type="project" value="UniProtKB-UniRule"/>
</dbReference>
<dbReference type="PROSITE" id="PS51864">
    <property type="entry name" value="ASTACIN"/>
    <property type="match status" value="1"/>
</dbReference>
<dbReference type="OMA" id="WERITTN"/>
<dbReference type="PANTHER" id="PTHR10127:SF883">
    <property type="entry name" value="ZINC METALLOPROTEINASE NAS-8"/>
    <property type="match status" value="1"/>
</dbReference>
<dbReference type="Proteomes" id="UP000000305">
    <property type="component" value="Unassembled WGS sequence"/>
</dbReference>
<gene>
    <name evidence="4" type="ORF">DAPPUDRAFT_235863</name>
</gene>
<dbReference type="HOGENOM" id="CLU_017286_2_1_1"/>
<dbReference type="InterPro" id="IPR034035">
    <property type="entry name" value="Astacin-like_dom"/>
</dbReference>
<evidence type="ECO:0000313" key="4">
    <source>
        <dbReference type="EMBL" id="EFX87307.1"/>
    </source>
</evidence>
<dbReference type="SUPFAM" id="SSF55486">
    <property type="entry name" value="Metalloproteases ('zincins'), catalytic domain"/>
    <property type="match status" value="1"/>
</dbReference>
<dbReference type="AlphaFoldDB" id="E9FZ88"/>
<keyword evidence="1 2" id="KW-0645">Protease</keyword>
<feature type="binding site" evidence="1">
    <location>
        <position position="203"/>
    </location>
    <ligand>
        <name>Zn(2+)</name>
        <dbReference type="ChEBI" id="CHEBI:29105"/>
        <note>catalytic</note>
    </ligand>
</feature>
<dbReference type="PhylomeDB" id="E9FZ88"/>
<dbReference type="EMBL" id="GL732528">
    <property type="protein sequence ID" value="EFX87307.1"/>
    <property type="molecule type" value="Genomic_DNA"/>
</dbReference>
<keyword evidence="1 2" id="KW-0378">Hydrolase</keyword>
<dbReference type="Gene3D" id="3.40.390.10">
    <property type="entry name" value="Collagenase (Catalytic Domain)"/>
    <property type="match status" value="1"/>
</dbReference>
<evidence type="ECO:0000256" key="2">
    <source>
        <dbReference type="RuleBase" id="RU361183"/>
    </source>
</evidence>
<dbReference type="InterPro" id="IPR001506">
    <property type="entry name" value="Peptidase_M12A"/>
</dbReference>
<dbReference type="EC" id="3.4.24.-" evidence="2"/>
<feature type="binding site" evidence="1">
    <location>
        <position position="193"/>
    </location>
    <ligand>
        <name>Zn(2+)</name>
        <dbReference type="ChEBI" id="CHEBI:29105"/>
        <note>catalytic</note>
    </ligand>
</feature>
<keyword evidence="1 2" id="KW-0482">Metalloprotease</keyword>
<evidence type="ECO:0000313" key="5">
    <source>
        <dbReference type="Proteomes" id="UP000000305"/>
    </source>
</evidence>
<dbReference type="InParanoid" id="E9FZ88"/>
<feature type="active site" evidence="1">
    <location>
        <position position="194"/>
    </location>
</feature>
<dbReference type="MEROPS" id="M12.A23"/>
<dbReference type="KEGG" id="dpx:DAPPUDRAFT_235863"/>
<dbReference type="eggNOG" id="KOG3714">
    <property type="taxonomic scope" value="Eukaryota"/>
</dbReference>
<feature type="domain" description="Peptidase M12A" evidence="3">
    <location>
        <begin position="97"/>
        <end position="318"/>
    </location>
</feature>
<dbReference type="PRINTS" id="PR00480">
    <property type="entry name" value="ASTACIN"/>
</dbReference>
<dbReference type="GO" id="GO:0005615">
    <property type="term" value="C:extracellular space"/>
    <property type="evidence" value="ECO:0000318"/>
    <property type="project" value="GO_Central"/>
</dbReference>